<proteinExistence type="predicted"/>
<sequence>MDKLPSPPKFDSEGNAAEAFKQAFTLYLKTTDTASASAERKVALLLNVGGPALLDVYNTFDFGVPSHQRRPPPEFDFAHVINLLDTDLLPKHNELYLRYIFRPHMQQPEEHFPDSS</sequence>
<accession>A0A9J6GXH4</accession>
<organism evidence="1 2">
    <name type="scientific">Haemaphysalis longicornis</name>
    <name type="common">Bush tick</name>
    <dbReference type="NCBI Taxonomy" id="44386"/>
    <lineage>
        <taxon>Eukaryota</taxon>
        <taxon>Metazoa</taxon>
        <taxon>Ecdysozoa</taxon>
        <taxon>Arthropoda</taxon>
        <taxon>Chelicerata</taxon>
        <taxon>Arachnida</taxon>
        <taxon>Acari</taxon>
        <taxon>Parasitiformes</taxon>
        <taxon>Ixodida</taxon>
        <taxon>Ixodoidea</taxon>
        <taxon>Ixodidae</taxon>
        <taxon>Haemaphysalinae</taxon>
        <taxon>Haemaphysalis</taxon>
    </lineage>
</organism>
<gene>
    <name evidence="1" type="ORF">HPB48_015795</name>
</gene>
<dbReference type="VEuPathDB" id="VectorBase:HLOH_047683"/>
<dbReference type="AlphaFoldDB" id="A0A9J6GXH4"/>
<evidence type="ECO:0000313" key="1">
    <source>
        <dbReference type="EMBL" id="KAH9379569.1"/>
    </source>
</evidence>
<reference evidence="1 2" key="1">
    <citation type="journal article" date="2020" name="Cell">
        <title>Large-Scale Comparative Analyses of Tick Genomes Elucidate Their Genetic Diversity and Vector Capacities.</title>
        <authorList>
            <consortium name="Tick Genome and Microbiome Consortium (TIGMIC)"/>
            <person name="Jia N."/>
            <person name="Wang J."/>
            <person name="Shi W."/>
            <person name="Du L."/>
            <person name="Sun Y."/>
            <person name="Zhan W."/>
            <person name="Jiang J.F."/>
            <person name="Wang Q."/>
            <person name="Zhang B."/>
            <person name="Ji P."/>
            <person name="Bell-Sakyi L."/>
            <person name="Cui X.M."/>
            <person name="Yuan T.T."/>
            <person name="Jiang B.G."/>
            <person name="Yang W.F."/>
            <person name="Lam T.T."/>
            <person name="Chang Q.C."/>
            <person name="Ding S.J."/>
            <person name="Wang X.J."/>
            <person name="Zhu J.G."/>
            <person name="Ruan X.D."/>
            <person name="Zhao L."/>
            <person name="Wei J.T."/>
            <person name="Ye R.Z."/>
            <person name="Que T.C."/>
            <person name="Du C.H."/>
            <person name="Zhou Y.H."/>
            <person name="Cheng J.X."/>
            <person name="Dai P.F."/>
            <person name="Guo W.B."/>
            <person name="Han X.H."/>
            <person name="Huang E.J."/>
            <person name="Li L.F."/>
            <person name="Wei W."/>
            <person name="Gao Y.C."/>
            <person name="Liu J.Z."/>
            <person name="Shao H.Z."/>
            <person name="Wang X."/>
            <person name="Wang C.C."/>
            <person name="Yang T.C."/>
            <person name="Huo Q.B."/>
            <person name="Li W."/>
            <person name="Chen H.Y."/>
            <person name="Chen S.E."/>
            <person name="Zhou L.G."/>
            <person name="Ni X.B."/>
            <person name="Tian J.H."/>
            <person name="Sheng Y."/>
            <person name="Liu T."/>
            <person name="Pan Y.S."/>
            <person name="Xia L.Y."/>
            <person name="Li J."/>
            <person name="Zhao F."/>
            <person name="Cao W.C."/>
        </authorList>
    </citation>
    <scope>NUCLEOTIDE SEQUENCE [LARGE SCALE GENOMIC DNA]</scope>
    <source>
        <strain evidence="1">HaeL-2018</strain>
    </source>
</reference>
<keyword evidence="2" id="KW-1185">Reference proteome</keyword>
<evidence type="ECO:0000313" key="2">
    <source>
        <dbReference type="Proteomes" id="UP000821853"/>
    </source>
</evidence>
<protein>
    <submittedName>
        <fullName evidence="1">Uncharacterized protein</fullName>
    </submittedName>
</protein>
<dbReference type="OrthoDB" id="6514534at2759"/>
<comment type="caution">
    <text evidence="1">The sequence shown here is derived from an EMBL/GenBank/DDBJ whole genome shotgun (WGS) entry which is preliminary data.</text>
</comment>
<name>A0A9J6GXH4_HAELO</name>
<dbReference type="EMBL" id="JABSTR010000010">
    <property type="protein sequence ID" value="KAH9379569.1"/>
    <property type="molecule type" value="Genomic_DNA"/>
</dbReference>
<dbReference type="Proteomes" id="UP000821853">
    <property type="component" value="Chromosome 8"/>
</dbReference>